<accession>A0ABV8SYE7</accession>
<dbReference type="Gene3D" id="3.10.129.10">
    <property type="entry name" value="Hotdog Thioesterase"/>
    <property type="match status" value="1"/>
</dbReference>
<dbReference type="InterPro" id="IPR029069">
    <property type="entry name" value="HotDog_dom_sf"/>
</dbReference>
<keyword evidence="2" id="KW-1185">Reference proteome</keyword>
<organism evidence="1 2">
    <name type="scientific">Steroidobacter flavus</name>
    <dbReference type="NCBI Taxonomy" id="1842136"/>
    <lineage>
        <taxon>Bacteria</taxon>
        <taxon>Pseudomonadati</taxon>
        <taxon>Pseudomonadota</taxon>
        <taxon>Gammaproteobacteria</taxon>
        <taxon>Steroidobacterales</taxon>
        <taxon>Steroidobacteraceae</taxon>
        <taxon>Steroidobacter</taxon>
    </lineage>
</organism>
<reference evidence="2" key="1">
    <citation type="journal article" date="2019" name="Int. J. Syst. Evol. Microbiol.">
        <title>The Global Catalogue of Microorganisms (GCM) 10K type strain sequencing project: providing services to taxonomists for standard genome sequencing and annotation.</title>
        <authorList>
            <consortium name="The Broad Institute Genomics Platform"/>
            <consortium name="The Broad Institute Genome Sequencing Center for Infectious Disease"/>
            <person name="Wu L."/>
            <person name="Ma J."/>
        </authorList>
    </citation>
    <scope>NUCLEOTIDE SEQUENCE [LARGE SCALE GENOMIC DNA]</scope>
    <source>
        <strain evidence="2">CGMCC 1.10759</strain>
    </source>
</reference>
<evidence type="ECO:0000313" key="1">
    <source>
        <dbReference type="EMBL" id="MFC4312656.1"/>
    </source>
</evidence>
<protein>
    <recommendedName>
        <fullName evidence="3">N-terminal of MaoC-like dehydratase domain-containing protein</fullName>
    </recommendedName>
</protein>
<dbReference type="EMBL" id="JBHSDU010000014">
    <property type="protein sequence ID" value="MFC4312656.1"/>
    <property type="molecule type" value="Genomic_DNA"/>
</dbReference>
<sequence length="146" mass="15851">MSGEQPPAVAGTRLPGGEYRITAEENRALCEALHTKPASDGRAHEIYSYIATQSGMGVSVDGLLAICEFDAADGPMLGSSNARYLGPLRTDETYRVSGEILSLNRKQSKKLGVIDVLEYRLTLTRASGEPVLEVTNTWILPRRNLS</sequence>
<dbReference type="Proteomes" id="UP001595904">
    <property type="component" value="Unassembled WGS sequence"/>
</dbReference>
<comment type="caution">
    <text evidence="1">The sequence shown here is derived from an EMBL/GenBank/DDBJ whole genome shotgun (WGS) entry which is preliminary data.</text>
</comment>
<evidence type="ECO:0000313" key="2">
    <source>
        <dbReference type="Proteomes" id="UP001595904"/>
    </source>
</evidence>
<dbReference type="RefSeq" id="WP_380602243.1">
    <property type="nucleotide sequence ID" value="NZ_JBHSDU010000014.1"/>
</dbReference>
<dbReference type="SUPFAM" id="SSF54637">
    <property type="entry name" value="Thioesterase/thiol ester dehydrase-isomerase"/>
    <property type="match status" value="1"/>
</dbReference>
<proteinExistence type="predicted"/>
<name>A0ABV8SYE7_9GAMM</name>
<evidence type="ECO:0008006" key="3">
    <source>
        <dbReference type="Google" id="ProtNLM"/>
    </source>
</evidence>
<gene>
    <name evidence="1" type="ORF">ACFPN2_26465</name>
</gene>